<evidence type="ECO:0000313" key="2">
    <source>
        <dbReference type="EMBL" id="TWU46151.1"/>
    </source>
</evidence>
<evidence type="ECO:0000256" key="1">
    <source>
        <dbReference type="SAM" id="MobiDB-lite"/>
    </source>
</evidence>
<evidence type="ECO:0000313" key="3">
    <source>
        <dbReference type="Proteomes" id="UP000318288"/>
    </source>
</evidence>
<reference evidence="2 3" key="1">
    <citation type="submission" date="2019-02" db="EMBL/GenBank/DDBJ databases">
        <title>Deep-cultivation of Planctomycetes and their phenomic and genomic characterization uncovers novel biology.</title>
        <authorList>
            <person name="Wiegand S."/>
            <person name="Jogler M."/>
            <person name="Boedeker C."/>
            <person name="Pinto D."/>
            <person name="Vollmers J."/>
            <person name="Rivas-Marin E."/>
            <person name="Kohn T."/>
            <person name="Peeters S.H."/>
            <person name="Heuer A."/>
            <person name="Rast P."/>
            <person name="Oberbeckmann S."/>
            <person name="Bunk B."/>
            <person name="Jeske O."/>
            <person name="Meyerdierks A."/>
            <person name="Storesund J.E."/>
            <person name="Kallscheuer N."/>
            <person name="Luecker S."/>
            <person name="Lage O.M."/>
            <person name="Pohl T."/>
            <person name="Merkel B.J."/>
            <person name="Hornburger P."/>
            <person name="Mueller R.-W."/>
            <person name="Bruemmer F."/>
            <person name="Labrenz M."/>
            <person name="Spormann A.M."/>
            <person name="Op Den Camp H."/>
            <person name="Overmann J."/>
            <person name="Amann R."/>
            <person name="Jetten M.S.M."/>
            <person name="Mascher T."/>
            <person name="Medema M.H."/>
            <person name="Devos D.P."/>
            <person name="Kaster A.-K."/>
            <person name="Ovreas L."/>
            <person name="Rohde M."/>
            <person name="Galperin M.Y."/>
            <person name="Jogler C."/>
        </authorList>
    </citation>
    <scope>NUCLEOTIDE SEQUENCE [LARGE SCALE GENOMIC DNA]</scope>
    <source>
        <strain evidence="2 3">Poly51</strain>
    </source>
</reference>
<feature type="region of interest" description="Disordered" evidence="1">
    <location>
        <begin position="50"/>
        <end position="99"/>
    </location>
</feature>
<dbReference type="AlphaFoldDB" id="A0A5C6EEJ5"/>
<dbReference type="CDD" id="cd00048">
    <property type="entry name" value="DSRM_SF"/>
    <property type="match status" value="1"/>
</dbReference>
<gene>
    <name evidence="2" type="ORF">Poly51_55460</name>
</gene>
<comment type="caution">
    <text evidence="2">The sequence shown here is derived from an EMBL/GenBank/DDBJ whole genome shotgun (WGS) entry which is preliminary data.</text>
</comment>
<proteinExistence type="predicted"/>
<accession>A0A5C6EEJ5</accession>
<dbReference type="EMBL" id="SJPW01000008">
    <property type="protein sequence ID" value="TWU46151.1"/>
    <property type="molecule type" value="Genomic_DNA"/>
</dbReference>
<organism evidence="2 3">
    <name type="scientific">Rubripirellula tenax</name>
    <dbReference type="NCBI Taxonomy" id="2528015"/>
    <lineage>
        <taxon>Bacteria</taxon>
        <taxon>Pseudomonadati</taxon>
        <taxon>Planctomycetota</taxon>
        <taxon>Planctomycetia</taxon>
        <taxon>Pirellulales</taxon>
        <taxon>Pirellulaceae</taxon>
        <taxon>Rubripirellula</taxon>
    </lineage>
</organism>
<dbReference type="Proteomes" id="UP000318288">
    <property type="component" value="Unassembled WGS sequence"/>
</dbReference>
<protein>
    <submittedName>
        <fullName evidence="2">Uncharacterized protein</fullName>
    </submittedName>
</protein>
<keyword evidence="3" id="KW-1185">Reference proteome</keyword>
<sequence>MDAVMMGNRYGSIDFRILSYLTSQPGVSAADSVRSRNVLAGQRVTLGGMTFESQGRSKKESTCPDLQMANGEPIDRPWIDSRGTLQNASPSPILPRLPY</sequence>
<name>A0A5C6EEJ5_9BACT</name>